<accession>A0A5B7HZS1</accession>
<organism evidence="2 3">
    <name type="scientific">Portunus trituberculatus</name>
    <name type="common">Swimming crab</name>
    <name type="synonym">Neptunus trituberculatus</name>
    <dbReference type="NCBI Taxonomy" id="210409"/>
    <lineage>
        <taxon>Eukaryota</taxon>
        <taxon>Metazoa</taxon>
        <taxon>Ecdysozoa</taxon>
        <taxon>Arthropoda</taxon>
        <taxon>Crustacea</taxon>
        <taxon>Multicrustacea</taxon>
        <taxon>Malacostraca</taxon>
        <taxon>Eumalacostraca</taxon>
        <taxon>Eucarida</taxon>
        <taxon>Decapoda</taxon>
        <taxon>Pleocyemata</taxon>
        <taxon>Brachyura</taxon>
        <taxon>Eubrachyura</taxon>
        <taxon>Portunoidea</taxon>
        <taxon>Portunidae</taxon>
        <taxon>Portuninae</taxon>
        <taxon>Portunus</taxon>
    </lineage>
</organism>
<protein>
    <submittedName>
        <fullName evidence="2">Uncharacterized protein</fullName>
    </submittedName>
</protein>
<reference evidence="2 3" key="1">
    <citation type="submission" date="2019-05" db="EMBL/GenBank/DDBJ databases">
        <title>Another draft genome of Portunus trituberculatus and its Hox gene families provides insights of decapod evolution.</title>
        <authorList>
            <person name="Jeong J.-H."/>
            <person name="Song I."/>
            <person name="Kim S."/>
            <person name="Choi T."/>
            <person name="Kim D."/>
            <person name="Ryu S."/>
            <person name="Kim W."/>
        </authorList>
    </citation>
    <scope>NUCLEOTIDE SEQUENCE [LARGE SCALE GENOMIC DNA]</scope>
    <source>
        <tissue evidence="2">Muscle</tissue>
    </source>
</reference>
<dbReference type="EMBL" id="VSRR010038005">
    <property type="protein sequence ID" value="MPC73994.1"/>
    <property type="molecule type" value="Genomic_DNA"/>
</dbReference>
<keyword evidence="3" id="KW-1185">Reference proteome</keyword>
<gene>
    <name evidence="2" type="ORF">E2C01_068338</name>
</gene>
<dbReference type="Proteomes" id="UP000324222">
    <property type="component" value="Unassembled WGS sequence"/>
</dbReference>
<feature type="region of interest" description="Disordered" evidence="1">
    <location>
        <begin position="1"/>
        <end position="39"/>
    </location>
</feature>
<feature type="compositionally biased region" description="Basic and acidic residues" evidence="1">
    <location>
        <begin position="14"/>
        <end position="23"/>
    </location>
</feature>
<proteinExistence type="predicted"/>
<comment type="caution">
    <text evidence="2">The sequence shown here is derived from an EMBL/GenBank/DDBJ whole genome shotgun (WGS) entry which is preliminary data.</text>
</comment>
<feature type="compositionally biased region" description="Basic and acidic residues" evidence="1">
    <location>
        <begin position="56"/>
        <end position="70"/>
    </location>
</feature>
<dbReference type="AlphaFoldDB" id="A0A5B7HZS1"/>
<evidence type="ECO:0000256" key="1">
    <source>
        <dbReference type="SAM" id="MobiDB-lite"/>
    </source>
</evidence>
<feature type="compositionally biased region" description="Acidic residues" evidence="1">
    <location>
        <begin position="24"/>
        <end position="37"/>
    </location>
</feature>
<name>A0A5B7HZS1_PORTR</name>
<evidence type="ECO:0000313" key="3">
    <source>
        <dbReference type="Proteomes" id="UP000324222"/>
    </source>
</evidence>
<evidence type="ECO:0000313" key="2">
    <source>
        <dbReference type="EMBL" id="MPC73994.1"/>
    </source>
</evidence>
<sequence>MKEGYCTARVMVGNEKKLENKENYDEDEEEDEEEEREDVVCSVELYREKDVNRCLSGDEKKAEGRRGKAGREKKRGARGEMSRRAVDSRHFSSLTFPHLMVSRASELPSPSRLLTHFLPSIASSISPPACSSI</sequence>
<feature type="compositionally biased region" description="Basic and acidic residues" evidence="1">
    <location>
        <begin position="77"/>
        <end position="86"/>
    </location>
</feature>
<feature type="region of interest" description="Disordered" evidence="1">
    <location>
        <begin position="56"/>
        <end position="86"/>
    </location>
</feature>